<dbReference type="PROSITE" id="PS50949">
    <property type="entry name" value="HTH_GNTR"/>
    <property type="match status" value="1"/>
</dbReference>
<proteinExistence type="predicted"/>
<evidence type="ECO:0000313" key="6">
    <source>
        <dbReference type="Proteomes" id="UP000231644"/>
    </source>
</evidence>
<accession>A0A1I1KAN5</accession>
<sequence length="246" mass="26215">MLFKRSETGGTKDGDTVVAMLAAALRRDISFGALLPDQKLKIEALRQRYGGSNHSMRESLRLLSAEGLVEATAQRGFRVTSATQEDLRDICLVRGEVEKIALGLAIAQGDTAWEGRVVAAHHALGKAERAVAGAPDDLTALEWDEACRAFSHALISGCGSPRLMDLHRKFFDQSRRFRLALLREGRLDFAGRAARRDGLLQAVLDRQQDRAIALLDADIAADFGLGAVGAVGAVGGADASSGPVPG</sequence>
<dbReference type="Proteomes" id="UP000231644">
    <property type="component" value="Unassembled WGS sequence"/>
</dbReference>
<dbReference type="PANTHER" id="PTHR43537">
    <property type="entry name" value="TRANSCRIPTIONAL REGULATOR, GNTR FAMILY"/>
    <property type="match status" value="1"/>
</dbReference>
<keyword evidence="2" id="KW-0238">DNA-binding</keyword>
<dbReference type="InterPro" id="IPR036388">
    <property type="entry name" value="WH-like_DNA-bd_sf"/>
</dbReference>
<dbReference type="GO" id="GO:0003700">
    <property type="term" value="F:DNA-binding transcription factor activity"/>
    <property type="evidence" value="ECO:0007669"/>
    <property type="project" value="InterPro"/>
</dbReference>
<evidence type="ECO:0000256" key="3">
    <source>
        <dbReference type="ARBA" id="ARBA00023163"/>
    </source>
</evidence>
<organism evidence="5 6">
    <name type="scientific">Pseudooceanicola nitratireducens</name>
    <dbReference type="NCBI Taxonomy" id="517719"/>
    <lineage>
        <taxon>Bacteria</taxon>
        <taxon>Pseudomonadati</taxon>
        <taxon>Pseudomonadota</taxon>
        <taxon>Alphaproteobacteria</taxon>
        <taxon>Rhodobacterales</taxon>
        <taxon>Paracoccaceae</taxon>
        <taxon>Pseudooceanicola</taxon>
    </lineage>
</organism>
<keyword evidence="1" id="KW-0805">Transcription regulation</keyword>
<name>A0A1I1KAN5_9RHOB</name>
<dbReference type="SMART" id="SM00895">
    <property type="entry name" value="FCD"/>
    <property type="match status" value="1"/>
</dbReference>
<dbReference type="Pfam" id="PF00392">
    <property type="entry name" value="GntR"/>
    <property type="match status" value="1"/>
</dbReference>
<gene>
    <name evidence="5" type="ORF">SAMN05421762_1313</name>
</gene>
<dbReference type="SUPFAM" id="SSF48008">
    <property type="entry name" value="GntR ligand-binding domain-like"/>
    <property type="match status" value="1"/>
</dbReference>
<dbReference type="Gene3D" id="1.10.10.10">
    <property type="entry name" value="Winged helix-like DNA-binding domain superfamily/Winged helix DNA-binding domain"/>
    <property type="match status" value="1"/>
</dbReference>
<dbReference type="SUPFAM" id="SSF46785">
    <property type="entry name" value="Winged helix' DNA-binding domain"/>
    <property type="match status" value="1"/>
</dbReference>
<dbReference type="PANTHER" id="PTHR43537:SF20">
    <property type="entry name" value="HTH-TYPE TRANSCRIPTIONAL REPRESSOR GLAR"/>
    <property type="match status" value="1"/>
</dbReference>
<dbReference type="EMBL" id="FOLX01000001">
    <property type="protein sequence ID" value="SFC55153.1"/>
    <property type="molecule type" value="Genomic_DNA"/>
</dbReference>
<protein>
    <submittedName>
        <fullName evidence="5">Transcriptional regulator, GntR family</fullName>
    </submittedName>
</protein>
<dbReference type="Gene3D" id="1.20.120.530">
    <property type="entry name" value="GntR ligand-binding domain-like"/>
    <property type="match status" value="1"/>
</dbReference>
<dbReference type="InterPro" id="IPR011711">
    <property type="entry name" value="GntR_C"/>
</dbReference>
<evidence type="ECO:0000313" key="5">
    <source>
        <dbReference type="EMBL" id="SFC55153.1"/>
    </source>
</evidence>
<dbReference type="SMART" id="SM00345">
    <property type="entry name" value="HTH_GNTR"/>
    <property type="match status" value="1"/>
</dbReference>
<feature type="domain" description="HTH gntR-type" evidence="4">
    <location>
        <begin position="15"/>
        <end position="82"/>
    </location>
</feature>
<dbReference type="AlphaFoldDB" id="A0A1I1KAN5"/>
<dbReference type="Pfam" id="PF07729">
    <property type="entry name" value="FCD"/>
    <property type="match status" value="1"/>
</dbReference>
<dbReference type="STRING" id="517719.SAMN05421762_1313"/>
<evidence type="ECO:0000256" key="1">
    <source>
        <dbReference type="ARBA" id="ARBA00023015"/>
    </source>
</evidence>
<dbReference type="OrthoDB" id="8638122at2"/>
<dbReference type="InterPro" id="IPR036390">
    <property type="entry name" value="WH_DNA-bd_sf"/>
</dbReference>
<keyword evidence="6" id="KW-1185">Reference proteome</keyword>
<keyword evidence="3" id="KW-0804">Transcription</keyword>
<dbReference type="InterPro" id="IPR008920">
    <property type="entry name" value="TF_FadR/GntR_C"/>
</dbReference>
<evidence type="ECO:0000256" key="2">
    <source>
        <dbReference type="ARBA" id="ARBA00023125"/>
    </source>
</evidence>
<dbReference type="GO" id="GO:0003677">
    <property type="term" value="F:DNA binding"/>
    <property type="evidence" value="ECO:0007669"/>
    <property type="project" value="UniProtKB-KW"/>
</dbReference>
<dbReference type="InterPro" id="IPR000524">
    <property type="entry name" value="Tscrpt_reg_HTH_GntR"/>
</dbReference>
<dbReference type="RefSeq" id="WP_093452503.1">
    <property type="nucleotide sequence ID" value="NZ_FNZG01000003.1"/>
</dbReference>
<evidence type="ECO:0000259" key="4">
    <source>
        <dbReference type="PROSITE" id="PS50949"/>
    </source>
</evidence>
<reference evidence="5 6" key="1">
    <citation type="submission" date="2016-10" db="EMBL/GenBank/DDBJ databases">
        <authorList>
            <person name="de Groot N.N."/>
        </authorList>
    </citation>
    <scope>NUCLEOTIDE SEQUENCE [LARGE SCALE GENOMIC DNA]</scope>
    <source>
        <strain evidence="5 6">DSM 29619</strain>
    </source>
</reference>